<reference evidence="2" key="1">
    <citation type="journal article" date="2020" name="Microbiol. Resour. Announc.">
        <title>Draft Genome Sequences of Thiorhodococcus mannitoliphagus and Thiorhodococcus minor, Purple Sulfur Photosynthetic Bacteria in the Gammaproteobacterial Family Chromatiaceae.</title>
        <authorList>
            <person name="Aviles F.A."/>
            <person name="Meyer T.E."/>
            <person name="Kyndt J.A."/>
        </authorList>
    </citation>
    <scope>NUCLEOTIDE SEQUENCE [LARGE SCALE GENOMIC DNA]</scope>
    <source>
        <strain evidence="2">DSM 18266</strain>
    </source>
</reference>
<gene>
    <name evidence="1" type="ORF">G3480_18150</name>
</gene>
<reference evidence="1 2" key="2">
    <citation type="submission" date="2020-02" db="EMBL/GenBank/DDBJ databases">
        <title>Genome sequences of Thiorhodococcus mannitoliphagus and Thiorhodococcus minor, purple sulfur photosynthetic bacteria in the gammaproteobacterial family, Chromatiaceae.</title>
        <authorList>
            <person name="Aviles F.A."/>
            <person name="Meyer T.E."/>
            <person name="Kyndt J.A."/>
        </authorList>
    </citation>
    <scope>NUCLEOTIDE SEQUENCE [LARGE SCALE GENOMIC DNA]</scope>
    <source>
        <strain evidence="1 2">DSM 18266</strain>
    </source>
</reference>
<name>A0A6P1DYP1_9GAMM</name>
<accession>A0A6P1DYP1</accession>
<dbReference type="EMBL" id="JAAIJR010000087">
    <property type="protein sequence ID" value="NEX22203.1"/>
    <property type="molecule type" value="Genomic_DNA"/>
</dbReference>
<evidence type="ECO:0000313" key="2">
    <source>
        <dbReference type="Proteomes" id="UP000471640"/>
    </source>
</evidence>
<dbReference type="AlphaFoldDB" id="A0A6P1DYP1"/>
<protein>
    <submittedName>
        <fullName evidence="1">Uncharacterized protein</fullName>
    </submittedName>
</protein>
<organism evidence="1 2">
    <name type="scientific">Thiorhodococcus mannitoliphagus</name>
    <dbReference type="NCBI Taxonomy" id="329406"/>
    <lineage>
        <taxon>Bacteria</taxon>
        <taxon>Pseudomonadati</taxon>
        <taxon>Pseudomonadota</taxon>
        <taxon>Gammaproteobacteria</taxon>
        <taxon>Chromatiales</taxon>
        <taxon>Chromatiaceae</taxon>
        <taxon>Thiorhodococcus</taxon>
    </lineage>
</organism>
<evidence type="ECO:0000313" key="1">
    <source>
        <dbReference type="EMBL" id="NEX22203.1"/>
    </source>
</evidence>
<dbReference type="Proteomes" id="UP000471640">
    <property type="component" value="Unassembled WGS sequence"/>
</dbReference>
<sequence>MLPPIDISSIADRLNEIGDDLEQAYDEVADADGPEPRVLLDGMQRLLDIMRAADAGLPAKFPERIQEATGSDPEVLLDHGLRLLAQLSDLATQLDLPRHAEQMEQLGLPLCCWLLRRGAELKHPEPVVNAAAHIANGLHTTDELVELFGLLNEVMSGIGIERALELESNHPERPWRVLLLNRAIVATRSRQPVLMEEAFQSVVEHLREDAPDFFREGMGQMEALDYPVQVREVMQRYFDVWCVGQKLH</sequence>
<comment type="caution">
    <text evidence="1">The sequence shown here is derived from an EMBL/GenBank/DDBJ whole genome shotgun (WGS) entry which is preliminary data.</text>
</comment>
<proteinExistence type="predicted"/>
<keyword evidence="2" id="KW-1185">Reference proteome</keyword>